<organism evidence="1 2">
    <name type="scientific">Candidatus Mycoplasma haematobovis</name>
    <dbReference type="NCBI Taxonomy" id="432608"/>
    <lineage>
        <taxon>Bacteria</taxon>
        <taxon>Bacillati</taxon>
        <taxon>Mycoplasmatota</taxon>
        <taxon>Mollicutes</taxon>
        <taxon>Mycoplasmataceae</taxon>
        <taxon>Mycoplasma</taxon>
    </lineage>
</organism>
<reference evidence="2" key="1">
    <citation type="submission" date="2016-04" db="EMBL/GenBank/DDBJ databases">
        <authorList>
            <person name="Quiroz-Castaneda R.E."/>
            <person name="Martinez-Ocampo F."/>
        </authorList>
    </citation>
    <scope>NUCLEOTIDE SEQUENCE [LARGE SCALE GENOMIC DNA]</scope>
    <source>
        <strain evidence="2">INIFAP01</strain>
    </source>
</reference>
<gene>
    <name evidence="1" type="ORF">A6V39_01310</name>
</gene>
<dbReference type="Proteomes" id="UP000077623">
    <property type="component" value="Unassembled WGS sequence"/>
</dbReference>
<dbReference type="AlphaFoldDB" id="A0A1A9QDL6"/>
<evidence type="ECO:0000313" key="1">
    <source>
        <dbReference type="EMBL" id="OAL10692.1"/>
    </source>
</evidence>
<dbReference type="EMBL" id="LWUJ01000010">
    <property type="protein sequence ID" value="OAL10692.1"/>
    <property type="molecule type" value="Genomic_DNA"/>
</dbReference>
<protein>
    <submittedName>
        <fullName evidence="1">Uncharacterized protein</fullName>
    </submittedName>
</protein>
<evidence type="ECO:0000313" key="2">
    <source>
        <dbReference type="Proteomes" id="UP000077623"/>
    </source>
</evidence>
<dbReference type="STRING" id="432608.A6V39_01310"/>
<dbReference type="RefSeq" id="WP_187149928.1">
    <property type="nucleotide sequence ID" value="NZ_LWUJ01000010.1"/>
</dbReference>
<accession>A0A1A9QDL6</accession>
<keyword evidence="2" id="KW-1185">Reference proteome</keyword>
<name>A0A1A9QDL6_9MOLU</name>
<comment type="caution">
    <text evidence="1">The sequence shown here is derived from an EMBL/GenBank/DDBJ whole genome shotgun (WGS) entry which is preliminary data.</text>
</comment>
<proteinExistence type="predicted"/>
<sequence>MTLPTKIGLGALTVGTISGISYAGSTYFVNNESKEKKDEQQGTTIKALIDKEYKHILLSTVAGDSNTDKEHWKTAWATYQSQNSTNEDIFKLDGWATRNNNDFTEKLKAKCGELIDTTVPDHNDTNYQNVTKYCARNVTIKDQAGKEQLKVIDTKGNDSLWTEKVQNKANLTTHFNNLEIRASSGSEITASDIKGGCEKAVTRNTSQDNYDNAYNSYKEVCANKG</sequence>